<feature type="compositionally biased region" description="Low complexity" evidence="1">
    <location>
        <begin position="235"/>
        <end position="257"/>
    </location>
</feature>
<evidence type="ECO:0000313" key="2">
    <source>
        <dbReference type="EMBL" id="KAK8542260.1"/>
    </source>
</evidence>
<gene>
    <name evidence="2" type="ORF">V6N12_014861</name>
</gene>
<feature type="compositionally biased region" description="Low complexity" evidence="1">
    <location>
        <begin position="321"/>
        <end position="357"/>
    </location>
</feature>
<feature type="compositionally biased region" description="Polar residues" evidence="1">
    <location>
        <begin position="269"/>
        <end position="302"/>
    </location>
</feature>
<evidence type="ECO:0000256" key="1">
    <source>
        <dbReference type="SAM" id="MobiDB-lite"/>
    </source>
</evidence>
<dbReference type="PANTHER" id="PTHR31949">
    <property type="entry name" value="GASTRIC MUCIN-LIKE PROTEIN"/>
    <property type="match status" value="1"/>
</dbReference>
<feature type="compositionally biased region" description="Polar residues" evidence="1">
    <location>
        <begin position="215"/>
        <end position="234"/>
    </location>
</feature>
<reference evidence="2 3" key="1">
    <citation type="journal article" date="2024" name="G3 (Bethesda)">
        <title>Genome assembly of Hibiscus sabdariffa L. provides insights into metabolisms of medicinal natural products.</title>
        <authorList>
            <person name="Kim T."/>
        </authorList>
    </citation>
    <scope>NUCLEOTIDE SEQUENCE [LARGE SCALE GENOMIC DNA]</scope>
    <source>
        <strain evidence="2">TK-2024</strain>
        <tissue evidence="2">Old leaves</tissue>
    </source>
</reference>
<accession>A0ABR2DLH0</accession>
<feature type="compositionally biased region" description="Low complexity" evidence="1">
    <location>
        <begin position="365"/>
        <end position="393"/>
    </location>
</feature>
<feature type="region of interest" description="Disordered" evidence="1">
    <location>
        <begin position="529"/>
        <end position="559"/>
    </location>
</feature>
<dbReference type="PANTHER" id="PTHR31949:SF20">
    <property type="entry name" value="OS01G0141900 PROTEIN"/>
    <property type="match status" value="1"/>
</dbReference>
<dbReference type="Proteomes" id="UP001472677">
    <property type="component" value="Unassembled WGS sequence"/>
</dbReference>
<protein>
    <submittedName>
        <fullName evidence="2">Uncharacterized protein</fullName>
    </submittedName>
</protein>
<dbReference type="EMBL" id="JBBPBM010000024">
    <property type="protein sequence ID" value="KAK8542260.1"/>
    <property type="molecule type" value="Genomic_DNA"/>
</dbReference>
<name>A0ABR2DLH0_9ROSI</name>
<keyword evidence="3" id="KW-1185">Reference proteome</keyword>
<feature type="compositionally biased region" description="Polar residues" evidence="1">
    <location>
        <begin position="540"/>
        <end position="552"/>
    </location>
</feature>
<comment type="caution">
    <text evidence="2">The sequence shown here is derived from an EMBL/GenBank/DDBJ whole genome shotgun (WGS) entry which is preliminary data.</text>
</comment>
<organism evidence="2 3">
    <name type="scientific">Hibiscus sabdariffa</name>
    <name type="common">roselle</name>
    <dbReference type="NCBI Taxonomy" id="183260"/>
    <lineage>
        <taxon>Eukaryota</taxon>
        <taxon>Viridiplantae</taxon>
        <taxon>Streptophyta</taxon>
        <taxon>Embryophyta</taxon>
        <taxon>Tracheophyta</taxon>
        <taxon>Spermatophyta</taxon>
        <taxon>Magnoliopsida</taxon>
        <taxon>eudicotyledons</taxon>
        <taxon>Gunneridae</taxon>
        <taxon>Pentapetalae</taxon>
        <taxon>rosids</taxon>
        <taxon>malvids</taxon>
        <taxon>Malvales</taxon>
        <taxon>Malvaceae</taxon>
        <taxon>Malvoideae</taxon>
        <taxon>Hibiscus</taxon>
    </lineage>
</organism>
<feature type="region of interest" description="Disordered" evidence="1">
    <location>
        <begin position="203"/>
        <end position="491"/>
    </location>
</feature>
<feature type="compositionally biased region" description="Low complexity" evidence="1">
    <location>
        <begin position="449"/>
        <end position="466"/>
    </location>
</feature>
<sequence length="656" mass="70107">MNRSFREETVVQVAALKQRQQLRASMMKEKEEELALFLEMRRREREQSNLLLNHSSEDFDVHLVSNPVASPIFNLSASTTTPARKAGAAADDFLSCDSDKNDYEWINKAVRRERKRTRKEDDNYGWHVGLIKGNKLMVVDEHLLHVPWGHQQQLERLYFLNFGLAWQLFALAALKLLSPPGTPLFPSLEMESQKTVLSPIGTPKARVTAVKPRVANSQLESSARGNLTPKQSALSPGSTGIRRPSSSGGPGSRLTSSGGPGSRSATPIGRSTSTGASKPMRSSTPTSRATLLSTKPSLSASKPVSAARPAIKAVTSTMKPTVSAARTASSATKPAVSSRSSTPTRSTARSSTPTARPIPSSKPISRAATPTRRPTTPSSAPNISAPPIKSSPSVTKPTHAASRNSVPSRGASPTVKSRPWKPSEMPGYSLDAPPNLRTTLPDRPLSATRGRPGAPSSRSSSVEPGPTGRPRRQSCSPSRGRLPNGAMLHVSGSSVPAVSRGYSKVSDNLSPVVIGNKMVERVINMRKLVPPKQDNKHSPHSNLSGKSASPDSSGFGRSLSKKSLDMAIRHMDIRRSIPGNLRPLMTNIPASSLYSVRSGPARGRTISVLDSPLATSSNASSELSVNGYGACLDRSEMLDDIGSERGARSPGDVHAR</sequence>
<evidence type="ECO:0000313" key="3">
    <source>
        <dbReference type="Proteomes" id="UP001472677"/>
    </source>
</evidence>
<proteinExistence type="predicted"/>